<proteinExistence type="inferred from homology"/>
<dbReference type="InterPro" id="IPR029045">
    <property type="entry name" value="ClpP/crotonase-like_dom_sf"/>
</dbReference>
<accession>A0ABS4Z3G9</accession>
<keyword evidence="6" id="KW-1185">Reference proteome</keyword>
<comment type="similarity">
    <text evidence="1 4">Belongs to the enoyl-CoA hydratase/isomerase family.</text>
</comment>
<sequence>MSEVAPGAEHVRLEVEDGVAVLRLDRPKLNALDAAMQRRIGALALECGTRDDVAAVVLTGGERVFAAGADIKEMQALSHADMVAHSGVLQAAFTAVARIPKPVVAAVNGYALGGGCELALCADVRIAADDATFGQPEIKLGVIPGAGGTQRLARLVGPSRAKEIVLTGRFVGAAEALALGLVDRVVPAADVLPTALAWARQFVGGPALALRAAKECVDRGVEVDLDTGLEIERAQFAALFATEDRATGMRSFVEQGPGQARFAGR</sequence>
<keyword evidence="3" id="KW-0456">Lyase</keyword>
<evidence type="ECO:0000256" key="1">
    <source>
        <dbReference type="ARBA" id="ARBA00005254"/>
    </source>
</evidence>
<dbReference type="PANTHER" id="PTHR11941">
    <property type="entry name" value="ENOYL-COA HYDRATASE-RELATED"/>
    <property type="match status" value="1"/>
</dbReference>
<gene>
    <name evidence="5" type="ORF">JOF54_000514</name>
</gene>
<evidence type="ECO:0000256" key="3">
    <source>
        <dbReference type="ARBA" id="ARBA00023239"/>
    </source>
</evidence>
<reference evidence="5 6" key="1">
    <citation type="submission" date="2021-03" db="EMBL/GenBank/DDBJ databases">
        <title>Sequencing the genomes of 1000 actinobacteria strains.</title>
        <authorList>
            <person name="Klenk H.-P."/>
        </authorList>
    </citation>
    <scope>NUCLEOTIDE SEQUENCE [LARGE SCALE GENOMIC DNA]</scope>
    <source>
        <strain evidence="5 6">DSM 12936</strain>
    </source>
</reference>
<keyword evidence="2" id="KW-0443">Lipid metabolism</keyword>
<dbReference type="SUPFAM" id="SSF52096">
    <property type="entry name" value="ClpP/crotonase"/>
    <property type="match status" value="1"/>
</dbReference>
<dbReference type="PROSITE" id="PS00166">
    <property type="entry name" value="ENOYL_COA_HYDRATASE"/>
    <property type="match status" value="1"/>
</dbReference>
<dbReference type="Proteomes" id="UP000758168">
    <property type="component" value="Unassembled WGS sequence"/>
</dbReference>
<dbReference type="Gene3D" id="3.90.226.10">
    <property type="entry name" value="2-enoyl-CoA Hydratase, Chain A, domain 1"/>
    <property type="match status" value="1"/>
</dbReference>
<dbReference type="Pfam" id="PF00378">
    <property type="entry name" value="ECH_1"/>
    <property type="match status" value="1"/>
</dbReference>
<name>A0ABS4Z3G9_9ACTN</name>
<evidence type="ECO:0000256" key="2">
    <source>
        <dbReference type="ARBA" id="ARBA00023098"/>
    </source>
</evidence>
<evidence type="ECO:0000313" key="6">
    <source>
        <dbReference type="Proteomes" id="UP000758168"/>
    </source>
</evidence>
<dbReference type="InterPro" id="IPR018376">
    <property type="entry name" value="Enoyl-CoA_hyd/isom_CS"/>
</dbReference>
<evidence type="ECO:0000256" key="4">
    <source>
        <dbReference type="RuleBase" id="RU003707"/>
    </source>
</evidence>
<dbReference type="Gene3D" id="1.10.12.10">
    <property type="entry name" value="Lyase 2-enoyl-coa Hydratase, Chain A, domain 2"/>
    <property type="match status" value="1"/>
</dbReference>
<comment type="caution">
    <text evidence="5">The sequence shown here is derived from an EMBL/GenBank/DDBJ whole genome shotgun (WGS) entry which is preliminary data.</text>
</comment>
<dbReference type="EMBL" id="JAGIOB010000001">
    <property type="protein sequence ID" value="MBP2415592.1"/>
    <property type="molecule type" value="Genomic_DNA"/>
</dbReference>
<dbReference type="CDD" id="cd06558">
    <property type="entry name" value="crotonase-like"/>
    <property type="match status" value="1"/>
</dbReference>
<dbReference type="InterPro" id="IPR001753">
    <property type="entry name" value="Enoyl-CoA_hydra/iso"/>
</dbReference>
<dbReference type="PANTHER" id="PTHR11941:SF169">
    <property type="entry name" value="(7AS)-7A-METHYL-1,5-DIOXO-2,3,5,6,7,7A-HEXAHYDRO-1H-INDENE-CARBOXYL-COA HYDROLASE"/>
    <property type="match status" value="1"/>
</dbReference>
<dbReference type="InterPro" id="IPR014748">
    <property type="entry name" value="Enoyl-CoA_hydra_C"/>
</dbReference>
<evidence type="ECO:0000313" key="5">
    <source>
        <dbReference type="EMBL" id="MBP2415592.1"/>
    </source>
</evidence>
<dbReference type="RefSeq" id="WP_210052711.1">
    <property type="nucleotide sequence ID" value="NZ_BAAAMH010000022.1"/>
</dbReference>
<protein>
    <submittedName>
        <fullName evidence="5">Enoyl-CoA hydratase/carnithine racemase</fullName>
    </submittedName>
</protein>
<organism evidence="5 6">
    <name type="scientific">Microlunatus capsulatus</name>
    <dbReference type="NCBI Taxonomy" id="99117"/>
    <lineage>
        <taxon>Bacteria</taxon>
        <taxon>Bacillati</taxon>
        <taxon>Actinomycetota</taxon>
        <taxon>Actinomycetes</taxon>
        <taxon>Propionibacteriales</taxon>
        <taxon>Propionibacteriaceae</taxon>
        <taxon>Microlunatus</taxon>
    </lineage>
</organism>